<proteinExistence type="predicted"/>
<organism evidence="1 2">
    <name type="scientific">Halocaridina rubra</name>
    <name type="common">Hawaiian red shrimp</name>
    <dbReference type="NCBI Taxonomy" id="373956"/>
    <lineage>
        <taxon>Eukaryota</taxon>
        <taxon>Metazoa</taxon>
        <taxon>Ecdysozoa</taxon>
        <taxon>Arthropoda</taxon>
        <taxon>Crustacea</taxon>
        <taxon>Multicrustacea</taxon>
        <taxon>Malacostraca</taxon>
        <taxon>Eumalacostraca</taxon>
        <taxon>Eucarida</taxon>
        <taxon>Decapoda</taxon>
        <taxon>Pleocyemata</taxon>
        <taxon>Caridea</taxon>
        <taxon>Atyoidea</taxon>
        <taxon>Atyidae</taxon>
        <taxon>Halocaridina</taxon>
    </lineage>
</organism>
<gene>
    <name evidence="1" type="ORF">SK128_027915</name>
</gene>
<protein>
    <submittedName>
        <fullName evidence="1">Uncharacterized protein</fullName>
    </submittedName>
</protein>
<dbReference type="EMBL" id="JAXCGZ010019701">
    <property type="protein sequence ID" value="KAK7065876.1"/>
    <property type="molecule type" value="Genomic_DNA"/>
</dbReference>
<sequence length="203" mass="21793">MATRITECVGTHSIRMASIINAIRLPSTGLMMAIPTATARRCKCGWLLPGLYEVFHSSDLGPRQRTGLGPAPYATWTLGADEPHAGEGAARLSYRRTTTLLGPAAHQAPGIIIFRPRHCGYGGPRGSTIASEVSHRIRRIAAAKDFMKKSVAEPRALPWDLPPQYIDVCGVPLKIFTDASSSAAEFLVNVAAASARNLSRTLC</sequence>
<accession>A0AAN8WL38</accession>
<dbReference type="Proteomes" id="UP001381693">
    <property type="component" value="Unassembled WGS sequence"/>
</dbReference>
<evidence type="ECO:0000313" key="2">
    <source>
        <dbReference type="Proteomes" id="UP001381693"/>
    </source>
</evidence>
<dbReference type="AlphaFoldDB" id="A0AAN8WL38"/>
<keyword evidence="2" id="KW-1185">Reference proteome</keyword>
<comment type="caution">
    <text evidence="1">The sequence shown here is derived from an EMBL/GenBank/DDBJ whole genome shotgun (WGS) entry which is preliminary data.</text>
</comment>
<evidence type="ECO:0000313" key="1">
    <source>
        <dbReference type="EMBL" id="KAK7065876.1"/>
    </source>
</evidence>
<reference evidence="1 2" key="1">
    <citation type="submission" date="2023-11" db="EMBL/GenBank/DDBJ databases">
        <title>Halocaridina rubra genome assembly.</title>
        <authorList>
            <person name="Smith C."/>
        </authorList>
    </citation>
    <scope>NUCLEOTIDE SEQUENCE [LARGE SCALE GENOMIC DNA]</scope>
    <source>
        <strain evidence="1">EP-1</strain>
        <tissue evidence="1">Whole</tissue>
    </source>
</reference>
<name>A0AAN8WL38_HALRR</name>